<dbReference type="Gene3D" id="3.40.50.1820">
    <property type="entry name" value="alpha/beta hydrolase"/>
    <property type="match status" value="1"/>
</dbReference>
<evidence type="ECO:0000256" key="2">
    <source>
        <dbReference type="ARBA" id="ARBA00023315"/>
    </source>
</evidence>
<reference evidence="6 7" key="1">
    <citation type="submission" date="2016-10" db="EMBL/GenBank/DDBJ databases">
        <title>Complete genome sequences of three Cupriavidus strains isolated from various Malaysian environments.</title>
        <authorList>
            <person name="Abdullah A.A.-A."/>
            <person name="Shafie N.A.H."/>
            <person name="Lau N.S."/>
        </authorList>
    </citation>
    <scope>NUCLEOTIDE SEQUENCE [LARGE SCALE GENOMIC DNA]</scope>
    <source>
        <strain evidence="6 7">USMAA1020</strain>
    </source>
</reference>
<dbReference type="InterPro" id="IPR051321">
    <property type="entry name" value="PHA/PHB_synthase"/>
</dbReference>
<organism evidence="6 7">
    <name type="scientific">Cupriavidus malaysiensis</name>
    <dbReference type="NCBI Taxonomy" id="367825"/>
    <lineage>
        <taxon>Bacteria</taxon>
        <taxon>Pseudomonadati</taxon>
        <taxon>Pseudomonadota</taxon>
        <taxon>Betaproteobacteria</taxon>
        <taxon>Burkholderiales</taxon>
        <taxon>Burkholderiaceae</taxon>
        <taxon>Cupriavidus</taxon>
    </lineage>
</organism>
<dbReference type="Proteomes" id="UP000177515">
    <property type="component" value="Chromosome 2"/>
</dbReference>
<name>A0ABM6FC92_9BURK</name>
<dbReference type="InterPro" id="IPR022211">
    <property type="entry name" value="PHBC_N"/>
</dbReference>
<dbReference type="InterPro" id="IPR010941">
    <property type="entry name" value="PhaC_N"/>
</dbReference>
<keyword evidence="1" id="KW-0808">Transferase</keyword>
<feature type="domain" description="Poly-beta-hydroxybutyrate polymerase N-terminal" evidence="4">
    <location>
        <begin position="94"/>
        <end position="262"/>
    </location>
</feature>
<dbReference type="Pfam" id="PF12551">
    <property type="entry name" value="PHBC_N"/>
    <property type="match status" value="1"/>
</dbReference>
<dbReference type="PANTHER" id="PTHR36837:SF5">
    <property type="entry name" value="POLY-3-HYDROXYBUTYRATE SYNTHASE"/>
    <property type="match status" value="1"/>
</dbReference>
<evidence type="ECO:0000313" key="7">
    <source>
        <dbReference type="Proteomes" id="UP000177515"/>
    </source>
</evidence>
<evidence type="ECO:0000259" key="4">
    <source>
        <dbReference type="Pfam" id="PF07167"/>
    </source>
</evidence>
<feature type="region of interest" description="Disordered" evidence="3">
    <location>
        <begin position="558"/>
        <end position="584"/>
    </location>
</feature>
<keyword evidence="7" id="KW-1185">Reference proteome</keyword>
<gene>
    <name evidence="6" type="ORF">BKK80_26465</name>
</gene>
<evidence type="ECO:0000259" key="5">
    <source>
        <dbReference type="Pfam" id="PF12551"/>
    </source>
</evidence>
<accession>A0ABM6FC92</accession>
<feature type="domain" description="Poly-beta-hydroxybutyrate polymerase N-terminal" evidence="5">
    <location>
        <begin position="13"/>
        <end position="54"/>
    </location>
</feature>
<evidence type="ECO:0000313" key="6">
    <source>
        <dbReference type="EMBL" id="AOZ09332.1"/>
    </source>
</evidence>
<dbReference type="InterPro" id="IPR029058">
    <property type="entry name" value="AB_hydrolase_fold"/>
</dbReference>
<proteinExistence type="predicted"/>
<keyword evidence="2" id="KW-0012">Acyltransferase</keyword>
<evidence type="ECO:0000256" key="1">
    <source>
        <dbReference type="ARBA" id="ARBA00022679"/>
    </source>
</evidence>
<evidence type="ECO:0000256" key="3">
    <source>
        <dbReference type="SAM" id="MobiDB-lite"/>
    </source>
</evidence>
<dbReference type="SUPFAM" id="SSF53474">
    <property type="entry name" value="alpha/beta-Hydrolases"/>
    <property type="match status" value="1"/>
</dbReference>
<dbReference type="PANTHER" id="PTHR36837">
    <property type="entry name" value="POLY(3-HYDROXYALKANOATE) POLYMERASE SUBUNIT PHAC"/>
    <property type="match status" value="1"/>
</dbReference>
<protein>
    <submittedName>
        <fullName evidence="6">Poly-beta-hydroxybutyrate polymerase</fullName>
    </submittedName>
</protein>
<dbReference type="Pfam" id="PF07167">
    <property type="entry name" value="PhaC_N"/>
    <property type="match status" value="1"/>
</dbReference>
<sequence length="584" mass="64348">MSTSPERPHRDTAAAALDTAARGALARWTGSLSPAAGALAWLDWASHLAMAPGKRIELAEHVATGAAELNRYLAECLAAGPGSAHTCIDPPAADRRFADPAWRQWPFNLWHQRFLLMQSWWTEATRDVPGVEPHHAQLVAFAARQWLDMLSPGNQLATNPVALRRTLEEGGANLLRGARNAWDDSLRQLAGQGPAGTERFRVGQEVAITPGKVVYRNKLIELLQYRPATGKVRPEPILVVPAWIMKYYILDLSPDNSLIRYLVGQGYTVFCISWKNPDASYRNVGMDDYLRQGVQAALDAVQAIVPKARIHATGYCLGGTLLSLAAAAMARDGDTRLASLTLFCAQTDFSEPGELGLFIDESQVSLLEAQMARTGYLTAQQMAGAFQMLRPYDLLWSRMVNDYLFGQRRPMSDLMAWNTDATRMPARMHSEYLRRLFLDNDLAENRYQVGGKPVMLGDLRLPVFCVGTETDHVAPWRSVYKLHYLSPAPLTFLLTSGGHNAGIVSEPGHPHRSYRVLCRPAGQASMTPDEWLQAAPAQAGSWWPQWVDWLDNLSGPPGAPPRMAARRHGSAALGDAPGSYVLEP</sequence>
<dbReference type="EMBL" id="CP017755">
    <property type="protein sequence ID" value="AOZ09332.1"/>
    <property type="molecule type" value="Genomic_DNA"/>
</dbReference>